<accession>A0A2P2JKG2</accession>
<proteinExistence type="predicted"/>
<evidence type="ECO:0000313" key="1">
    <source>
        <dbReference type="EMBL" id="MBW93977.1"/>
    </source>
</evidence>
<keyword evidence="1" id="KW-0675">Receptor</keyword>
<organism evidence="1">
    <name type="scientific">Rhizophora mucronata</name>
    <name type="common">Asiatic mangrove</name>
    <dbReference type="NCBI Taxonomy" id="61149"/>
    <lineage>
        <taxon>Eukaryota</taxon>
        <taxon>Viridiplantae</taxon>
        <taxon>Streptophyta</taxon>
        <taxon>Embryophyta</taxon>
        <taxon>Tracheophyta</taxon>
        <taxon>Spermatophyta</taxon>
        <taxon>Magnoliopsida</taxon>
        <taxon>eudicotyledons</taxon>
        <taxon>Gunneridae</taxon>
        <taxon>Pentapetalae</taxon>
        <taxon>rosids</taxon>
        <taxon>fabids</taxon>
        <taxon>Malpighiales</taxon>
        <taxon>Rhizophoraceae</taxon>
        <taxon>Rhizophora</taxon>
    </lineage>
</organism>
<dbReference type="AlphaFoldDB" id="A0A2P2JKG2"/>
<protein>
    <submittedName>
        <fullName evidence="1">Mitochondrial import receptor subunit TOM5 homolog</fullName>
    </submittedName>
</protein>
<dbReference type="EMBL" id="GGEC01013494">
    <property type="protein sequence ID" value="MBW93977.1"/>
    <property type="molecule type" value="Transcribed_RNA"/>
</dbReference>
<reference evidence="1" key="1">
    <citation type="submission" date="2018-02" db="EMBL/GenBank/DDBJ databases">
        <title>Rhizophora mucronata_Transcriptome.</title>
        <authorList>
            <person name="Meera S.P."/>
            <person name="Sreeshan A."/>
            <person name="Augustine A."/>
        </authorList>
    </citation>
    <scope>NUCLEOTIDE SEQUENCE</scope>
    <source>
        <tissue evidence="1">Leaf</tissue>
    </source>
</reference>
<name>A0A2P2JKG2_RHIMU</name>
<sequence length="83" mass="9561">MLIDLLLYSKLFGRCSVLLTRGWIFVDCFYCTFVCIAQFPAHRHRAFNLMPSMALKVSAYAWGTLNPPNISPLRLSSKEVEKY</sequence>
<dbReference type="EMBL" id="GGEC01013492">
    <property type="protein sequence ID" value="MBW93975.1"/>
    <property type="molecule type" value="Transcribed_RNA"/>
</dbReference>